<comment type="similarity">
    <text evidence="2 8">Belongs to the peptidase M16 family.</text>
</comment>
<evidence type="ECO:0000256" key="5">
    <source>
        <dbReference type="ARBA" id="ARBA00022801"/>
    </source>
</evidence>
<proteinExistence type="inferred from homology"/>
<dbReference type="InterPro" id="IPR001431">
    <property type="entry name" value="Pept_M16_Zn_BS"/>
</dbReference>
<sequence>MTLKTIIAAAALLLATAAQGQGFHYDTVKGDPMQARLYTLGNGLRVYLSVNKEKPRLQTYIAVRTGSRNDPAETTGLAHYLEHLMFKGTTHFGSSNTAAEAPLLDSIQNRFEAYRLLKEPAARKQAYHEIDSISQLAAQYNIPNEYDKLMAAIGSEGSNAYTSNDVTCYVEDIPANEIENWARIQSDRFKNMVVRGFHTELEAVYEEFNIGLSNDGQKAWVALSKKLFPTHPYGTQTTIGTQEHLKNPSILNIKNYFNRYYVPNNVAICMAGDFDPDRVMAIIDKYFGDWKQSSTLSRPEYAPMATPVAPMDTTVVGLEAENLLIGWRTEEAASAQADTLRVIADMLANGKAGLFDVNLNLPMRVQGAGAYYEGMHDYGLFLLQAVPKDGQSLEVVKDLLLQEIAKLKQGRFADDLLPAVVSNLKLDYYKSLQSNKSRASKFVDAFINEQPWADQVHALDRIAKMTKRQIVDFANRFLTDGYVAVYKRQGNDTTIHKIEKPAITPIPTNNDKQSEFLREVLDSKAAPIQPRFVDFKTDLDVSHPTPQSHMLYKQNTEDGLFRLEFDYPVGNEKSQVLGMAQTLIDYAGTDRQSANDIKRAFYKLACDFNVHVSANHTRLALSGLDENMPQALALMAGLIEHARMGSRDYQTVVELIRKSREDSKANQRANFNALRNYGTYGAFNPTRNRMSAQAMKKTTGNQLLQALKTLYSLPQKTVMYYGPSSQADVLALVQKHAPSRKPAGTLETGRQEYQAQPTPKNEIWLAPYDAKNIYMMQYHNEDRAWTPANAPVNALFNEYFGGGMNAIVFQELREARGLAYSAAARYNEPWRRKDKEDFYTYIITQNDKMMDCIHEFNHLLDSMPARQAGFDLAKQSLLKSLATARTTRFDVLDAYMTAQDRGLDYDINQTIYDRLPALQLDDLVKFAAERIAGKPFRYLILGDEQNLDIKSLEKIAPIRRLTTREIFGY</sequence>
<feature type="signal peptide" evidence="9">
    <location>
        <begin position="1"/>
        <end position="20"/>
    </location>
</feature>
<dbReference type="PROSITE" id="PS00143">
    <property type="entry name" value="INSULINASE"/>
    <property type="match status" value="1"/>
</dbReference>
<keyword evidence="3" id="KW-0645">Protease</keyword>
<evidence type="ECO:0000313" key="13">
    <source>
        <dbReference type="Proteomes" id="UP001589688"/>
    </source>
</evidence>
<keyword evidence="6" id="KW-0862">Zinc</keyword>
<keyword evidence="4" id="KW-0479">Metal-binding</keyword>
<evidence type="ECO:0000256" key="3">
    <source>
        <dbReference type="ARBA" id="ARBA00022670"/>
    </source>
</evidence>
<dbReference type="Gene3D" id="3.30.830.10">
    <property type="entry name" value="Metalloenzyme, LuxS/M16 peptidase-like"/>
    <property type="match status" value="4"/>
</dbReference>
<comment type="cofactor">
    <cofactor evidence="1">
        <name>Zn(2+)</name>
        <dbReference type="ChEBI" id="CHEBI:29105"/>
    </cofactor>
</comment>
<feature type="domain" description="Peptidase M16 N-terminal" evidence="10">
    <location>
        <begin position="49"/>
        <end position="96"/>
    </location>
</feature>
<dbReference type="PANTHER" id="PTHR43690">
    <property type="entry name" value="NARDILYSIN"/>
    <property type="match status" value="1"/>
</dbReference>
<dbReference type="InterPro" id="IPR050626">
    <property type="entry name" value="Peptidase_M16"/>
</dbReference>
<dbReference type="InterPro" id="IPR007863">
    <property type="entry name" value="Peptidase_M16_C"/>
</dbReference>
<evidence type="ECO:0000256" key="4">
    <source>
        <dbReference type="ARBA" id="ARBA00022723"/>
    </source>
</evidence>
<dbReference type="RefSeq" id="WP_027952399.1">
    <property type="nucleotide sequence ID" value="NZ_JADU01000018.1"/>
</dbReference>
<evidence type="ECO:0000256" key="6">
    <source>
        <dbReference type="ARBA" id="ARBA00022833"/>
    </source>
</evidence>
<dbReference type="Pfam" id="PF00675">
    <property type="entry name" value="Peptidase_M16"/>
    <property type="match status" value="1"/>
</dbReference>
<evidence type="ECO:0000256" key="9">
    <source>
        <dbReference type="SAM" id="SignalP"/>
    </source>
</evidence>
<dbReference type="Pfam" id="PF05193">
    <property type="entry name" value="Peptidase_M16_C"/>
    <property type="match status" value="2"/>
</dbReference>
<protein>
    <submittedName>
        <fullName evidence="12">M16 family metallopeptidase</fullName>
    </submittedName>
</protein>
<reference evidence="12 13" key="1">
    <citation type="submission" date="2024-09" db="EMBL/GenBank/DDBJ databases">
        <authorList>
            <person name="Sun Q."/>
            <person name="Mori K."/>
        </authorList>
    </citation>
    <scope>NUCLEOTIDE SEQUENCE [LARGE SCALE GENOMIC DNA]</scope>
    <source>
        <strain evidence="12 13">ATCC 51272</strain>
    </source>
</reference>
<keyword evidence="5" id="KW-0378">Hydrolase</keyword>
<keyword evidence="9" id="KW-0732">Signal</keyword>
<accession>A0ABV5ZJE3</accession>
<evidence type="ECO:0000259" key="10">
    <source>
        <dbReference type="Pfam" id="PF00675"/>
    </source>
</evidence>
<dbReference type="PANTHER" id="PTHR43690:SF17">
    <property type="entry name" value="PROTEIN YHJJ"/>
    <property type="match status" value="1"/>
</dbReference>
<keyword evidence="7" id="KW-0482">Metalloprotease</keyword>
<feature type="domain" description="Peptidase M16 C-terminal" evidence="11">
    <location>
        <begin position="699"/>
        <end position="863"/>
    </location>
</feature>
<organism evidence="12 13">
    <name type="scientific">Hallella seregens ATCC 51272</name>
    <dbReference type="NCBI Taxonomy" id="1336250"/>
    <lineage>
        <taxon>Bacteria</taxon>
        <taxon>Pseudomonadati</taxon>
        <taxon>Bacteroidota</taxon>
        <taxon>Bacteroidia</taxon>
        <taxon>Bacteroidales</taxon>
        <taxon>Prevotellaceae</taxon>
        <taxon>Hallella</taxon>
    </lineage>
</organism>
<name>A0ABV5ZJE3_9BACT</name>
<evidence type="ECO:0000256" key="7">
    <source>
        <dbReference type="ARBA" id="ARBA00023049"/>
    </source>
</evidence>
<dbReference type="InterPro" id="IPR011765">
    <property type="entry name" value="Pept_M16_N"/>
</dbReference>
<dbReference type="SUPFAM" id="SSF63411">
    <property type="entry name" value="LuxS/MPP-like metallohydrolase"/>
    <property type="match status" value="4"/>
</dbReference>
<keyword evidence="13" id="KW-1185">Reference proteome</keyword>
<gene>
    <name evidence="12" type="ORF">ACFFK8_00675</name>
</gene>
<comment type="caution">
    <text evidence="12">The sequence shown here is derived from an EMBL/GenBank/DDBJ whole genome shotgun (WGS) entry which is preliminary data.</text>
</comment>
<evidence type="ECO:0000256" key="8">
    <source>
        <dbReference type="RuleBase" id="RU004447"/>
    </source>
</evidence>
<evidence type="ECO:0000256" key="1">
    <source>
        <dbReference type="ARBA" id="ARBA00001947"/>
    </source>
</evidence>
<evidence type="ECO:0000313" key="12">
    <source>
        <dbReference type="EMBL" id="MFB9896376.1"/>
    </source>
</evidence>
<feature type="domain" description="Peptidase M16 C-terminal" evidence="11">
    <location>
        <begin position="253"/>
        <end position="422"/>
    </location>
</feature>
<evidence type="ECO:0000259" key="11">
    <source>
        <dbReference type="Pfam" id="PF05193"/>
    </source>
</evidence>
<feature type="chain" id="PRO_5045572544" evidence="9">
    <location>
        <begin position="21"/>
        <end position="969"/>
    </location>
</feature>
<dbReference type="InterPro" id="IPR011249">
    <property type="entry name" value="Metalloenz_LuxS/M16"/>
</dbReference>
<dbReference type="EMBL" id="JBHLZF010000001">
    <property type="protein sequence ID" value="MFB9896376.1"/>
    <property type="molecule type" value="Genomic_DNA"/>
</dbReference>
<dbReference type="Proteomes" id="UP001589688">
    <property type="component" value="Unassembled WGS sequence"/>
</dbReference>
<evidence type="ECO:0000256" key="2">
    <source>
        <dbReference type="ARBA" id="ARBA00007261"/>
    </source>
</evidence>